<evidence type="ECO:0000256" key="2">
    <source>
        <dbReference type="SAM" id="Coils"/>
    </source>
</evidence>
<evidence type="ECO:0000313" key="6">
    <source>
        <dbReference type="EMBL" id="SEP55543.1"/>
    </source>
</evidence>
<dbReference type="GO" id="GO:0004222">
    <property type="term" value="F:metalloendopeptidase activity"/>
    <property type="evidence" value="ECO:0007669"/>
    <property type="project" value="TreeGrafter"/>
</dbReference>
<dbReference type="Proteomes" id="UP000198634">
    <property type="component" value="Unassembled WGS sequence"/>
</dbReference>
<dbReference type="RefSeq" id="WP_090266725.1">
    <property type="nucleotide sequence ID" value="NZ_FOEP01000001.1"/>
</dbReference>
<dbReference type="PANTHER" id="PTHR21666:SF289">
    <property type="entry name" value="L-ALA--D-GLU ENDOPEPTIDASE"/>
    <property type="match status" value="1"/>
</dbReference>
<evidence type="ECO:0000259" key="4">
    <source>
        <dbReference type="Pfam" id="PF01551"/>
    </source>
</evidence>
<keyword evidence="3" id="KW-0812">Transmembrane</keyword>
<dbReference type="SUPFAM" id="SSF51261">
    <property type="entry name" value="Duplicated hybrid motif"/>
    <property type="match status" value="1"/>
</dbReference>
<keyword evidence="3" id="KW-1133">Transmembrane helix</keyword>
<dbReference type="CDD" id="cd12797">
    <property type="entry name" value="M23_peptidase"/>
    <property type="match status" value="1"/>
</dbReference>
<dbReference type="Pfam" id="PF19353">
    <property type="entry name" value="DUF5930"/>
    <property type="match status" value="1"/>
</dbReference>
<protein>
    <submittedName>
        <fullName evidence="6">Murein DD-endopeptidase MepM and murein hydrolase activator NlpD, contain LysM domain</fullName>
    </submittedName>
</protein>
<keyword evidence="6" id="KW-0378">Hydrolase</keyword>
<accession>A0A1H8YTX7</accession>
<dbReference type="OrthoDB" id="9805070at2"/>
<name>A0A1H8YTX7_9RHOB</name>
<keyword evidence="2" id="KW-0175">Coiled coil</keyword>
<keyword evidence="3" id="KW-0472">Membrane</keyword>
<dbReference type="InterPro" id="IPR016047">
    <property type="entry name" value="M23ase_b-sheet_dom"/>
</dbReference>
<dbReference type="InterPro" id="IPR050570">
    <property type="entry name" value="Cell_wall_metabolism_enzyme"/>
</dbReference>
<evidence type="ECO:0000256" key="3">
    <source>
        <dbReference type="SAM" id="Phobius"/>
    </source>
</evidence>
<gene>
    <name evidence="6" type="ORF">SAMN04488092_101106</name>
</gene>
<feature type="transmembrane region" description="Helical" evidence="3">
    <location>
        <begin position="41"/>
        <end position="63"/>
    </location>
</feature>
<sequence length="446" mass="48901">MRTRLAIKFDALLERSFPERRLFLRSDTDTRFIRLRPITQLIGFTGSALVVAWAIVATAILLMDSIGSGNFREQAKRDQKTYENRLNVLSSERDTRATEASASQQRFNLALEQISVMQSQLLSSETARRELETGIEVIQANLRKALKERDSARQDTETLQQANDAAPAANGALAEAGTSVGDTLGFLSAALADTAQERDQISSDAVGALMQADDLALQIKLMRDQNEQIFRQLEDAMTVSVKPLDKMFRAAGMNTDTIINQVRRGYSGQGGPLTPLSFSTQGEEPGADEQRANRILGQLDRLNLYRIAASKAPFANPVHNAVRYTSGFGYRRDPKTGGRRLHKGSDFAGPVGTPIYSTADGVVVHAGWGSGYGRLIKIKHAFGIETRYAHLSKIRVSVGQRVSRGDRIGDMGNSGRSTGTHLHYEVRVDGAAVNPMIYIKAANDVF</sequence>
<feature type="domain" description="DUF5930" evidence="5">
    <location>
        <begin position="1"/>
        <end position="323"/>
    </location>
</feature>
<dbReference type="AlphaFoldDB" id="A0A1H8YTX7"/>
<dbReference type="EMBL" id="FOEP01000001">
    <property type="protein sequence ID" value="SEP55543.1"/>
    <property type="molecule type" value="Genomic_DNA"/>
</dbReference>
<feature type="domain" description="M23ase beta-sheet core" evidence="4">
    <location>
        <begin position="341"/>
        <end position="435"/>
    </location>
</feature>
<keyword evidence="1" id="KW-0732">Signal</keyword>
<organism evidence="6 7">
    <name type="scientific">Thalassovita taeanensis</name>
    <dbReference type="NCBI Taxonomy" id="657014"/>
    <lineage>
        <taxon>Bacteria</taxon>
        <taxon>Pseudomonadati</taxon>
        <taxon>Pseudomonadota</taxon>
        <taxon>Alphaproteobacteria</taxon>
        <taxon>Rhodobacterales</taxon>
        <taxon>Roseobacteraceae</taxon>
        <taxon>Thalassovita</taxon>
    </lineage>
</organism>
<dbReference type="FunFam" id="2.70.70.10:FF:000006">
    <property type="entry name" value="M23 family peptidase"/>
    <property type="match status" value="1"/>
</dbReference>
<dbReference type="InterPro" id="IPR045974">
    <property type="entry name" value="DUF5930"/>
</dbReference>
<dbReference type="Pfam" id="PF01551">
    <property type="entry name" value="Peptidase_M23"/>
    <property type="match status" value="1"/>
</dbReference>
<proteinExistence type="predicted"/>
<keyword evidence="7" id="KW-1185">Reference proteome</keyword>
<dbReference type="STRING" id="657014.SAMN04488092_101106"/>
<evidence type="ECO:0000313" key="7">
    <source>
        <dbReference type="Proteomes" id="UP000198634"/>
    </source>
</evidence>
<evidence type="ECO:0000259" key="5">
    <source>
        <dbReference type="Pfam" id="PF19353"/>
    </source>
</evidence>
<feature type="coiled-coil region" evidence="2">
    <location>
        <begin position="128"/>
        <end position="162"/>
    </location>
</feature>
<dbReference type="PANTHER" id="PTHR21666">
    <property type="entry name" value="PEPTIDASE-RELATED"/>
    <property type="match status" value="1"/>
</dbReference>
<dbReference type="InterPro" id="IPR011055">
    <property type="entry name" value="Dup_hybrid_motif"/>
</dbReference>
<evidence type="ECO:0000256" key="1">
    <source>
        <dbReference type="ARBA" id="ARBA00022729"/>
    </source>
</evidence>
<dbReference type="Gene3D" id="2.70.70.10">
    <property type="entry name" value="Glucose Permease (Domain IIA)"/>
    <property type="match status" value="1"/>
</dbReference>
<reference evidence="6 7" key="1">
    <citation type="submission" date="2016-10" db="EMBL/GenBank/DDBJ databases">
        <authorList>
            <person name="de Groot N.N."/>
        </authorList>
    </citation>
    <scope>NUCLEOTIDE SEQUENCE [LARGE SCALE GENOMIC DNA]</scope>
    <source>
        <strain evidence="6 7">DSM 22007</strain>
    </source>
</reference>